<proteinExistence type="predicted"/>
<keyword evidence="1" id="KW-0732">Signal</keyword>
<dbReference type="Proteomes" id="UP001164929">
    <property type="component" value="Chromosome 12"/>
</dbReference>
<name>A0AAD6M0F1_9ROSI</name>
<evidence type="ECO:0000313" key="2">
    <source>
        <dbReference type="EMBL" id="KAJ6976603.1"/>
    </source>
</evidence>
<sequence>MGFAVASMVVFVQIFPLDELVAMEVEGFDSGFSFTALFGSATTLVNWGLEPGFEVIVSLSFKPRILLPLSGGSVTNETISDPRASAAGGVVDKCKGFDLADNLQLSIQEFRTNPSSLVLSLSVLETILANILPTFVARRYSFYKNYR</sequence>
<keyword evidence="3" id="KW-1185">Reference proteome</keyword>
<gene>
    <name evidence="2" type="ORF">NC653_028683</name>
</gene>
<accession>A0AAD6M0F1</accession>
<dbReference type="AlphaFoldDB" id="A0AAD6M0F1"/>
<comment type="caution">
    <text evidence="2">The sequence shown here is derived from an EMBL/GenBank/DDBJ whole genome shotgun (WGS) entry which is preliminary data.</text>
</comment>
<evidence type="ECO:0000313" key="3">
    <source>
        <dbReference type="Proteomes" id="UP001164929"/>
    </source>
</evidence>
<evidence type="ECO:0000256" key="1">
    <source>
        <dbReference type="SAM" id="SignalP"/>
    </source>
</evidence>
<organism evidence="2 3">
    <name type="scientific">Populus alba x Populus x berolinensis</name>
    <dbReference type="NCBI Taxonomy" id="444605"/>
    <lineage>
        <taxon>Eukaryota</taxon>
        <taxon>Viridiplantae</taxon>
        <taxon>Streptophyta</taxon>
        <taxon>Embryophyta</taxon>
        <taxon>Tracheophyta</taxon>
        <taxon>Spermatophyta</taxon>
        <taxon>Magnoliopsida</taxon>
        <taxon>eudicotyledons</taxon>
        <taxon>Gunneridae</taxon>
        <taxon>Pentapetalae</taxon>
        <taxon>rosids</taxon>
        <taxon>fabids</taxon>
        <taxon>Malpighiales</taxon>
        <taxon>Salicaceae</taxon>
        <taxon>Saliceae</taxon>
        <taxon>Populus</taxon>
    </lineage>
</organism>
<reference evidence="2" key="1">
    <citation type="journal article" date="2023" name="Mol. Ecol. Resour.">
        <title>Chromosome-level genome assembly of a triploid poplar Populus alba 'Berolinensis'.</title>
        <authorList>
            <person name="Chen S."/>
            <person name="Yu Y."/>
            <person name="Wang X."/>
            <person name="Wang S."/>
            <person name="Zhang T."/>
            <person name="Zhou Y."/>
            <person name="He R."/>
            <person name="Meng N."/>
            <person name="Wang Y."/>
            <person name="Liu W."/>
            <person name="Liu Z."/>
            <person name="Liu J."/>
            <person name="Guo Q."/>
            <person name="Huang H."/>
            <person name="Sederoff R.R."/>
            <person name="Wang G."/>
            <person name="Qu G."/>
            <person name="Chen S."/>
        </authorList>
    </citation>
    <scope>NUCLEOTIDE SEQUENCE</scope>
    <source>
        <strain evidence="2">SC-2020</strain>
    </source>
</reference>
<protein>
    <submittedName>
        <fullName evidence="2">Uncharacterized protein</fullName>
    </submittedName>
</protein>
<dbReference type="EMBL" id="JAQIZT010000012">
    <property type="protein sequence ID" value="KAJ6976603.1"/>
    <property type="molecule type" value="Genomic_DNA"/>
</dbReference>
<feature type="chain" id="PRO_5041925749" evidence="1">
    <location>
        <begin position="23"/>
        <end position="147"/>
    </location>
</feature>
<feature type="signal peptide" evidence="1">
    <location>
        <begin position="1"/>
        <end position="22"/>
    </location>
</feature>